<dbReference type="AlphaFoldDB" id="A0A8B8HFJ3"/>
<comment type="subcellular location">
    <subcellularLocation>
        <location evidence="1 10">Cell membrane</location>
        <topology evidence="1 10">Multi-pass membrane protein</topology>
    </subcellularLocation>
</comment>
<feature type="transmembrane region" description="Helical" evidence="10">
    <location>
        <begin position="67"/>
        <end position="89"/>
    </location>
</feature>
<evidence type="ECO:0000313" key="12">
    <source>
        <dbReference type="RefSeq" id="XP_026483573.2"/>
    </source>
</evidence>
<keyword evidence="4 10" id="KW-0812">Transmembrane</keyword>
<keyword evidence="3 10" id="KW-0716">Sensory transduction</keyword>
<accession>A0A8B8HFJ3</accession>
<name>A0A8B8HFJ3_VANTA</name>
<dbReference type="GO" id="GO:0005886">
    <property type="term" value="C:plasma membrane"/>
    <property type="evidence" value="ECO:0007669"/>
    <property type="project" value="UniProtKB-SubCell"/>
</dbReference>
<dbReference type="GO" id="GO:0007165">
    <property type="term" value="P:signal transduction"/>
    <property type="evidence" value="ECO:0007669"/>
    <property type="project" value="UniProtKB-KW"/>
</dbReference>
<dbReference type="PANTHER" id="PTHR21137:SF3">
    <property type="entry name" value="ODORANT RECEPTOR 30A-RELATED"/>
    <property type="match status" value="1"/>
</dbReference>
<dbReference type="GO" id="GO:0004984">
    <property type="term" value="F:olfactory receptor activity"/>
    <property type="evidence" value="ECO:0007669"/>
    <property type="project" value="InterPro"/>
</dbReference>
<evidence type="ECO:0000256" key="7">
    <source>
        <dbReference type="ARBA" id="ARBA00023136"/>
    </source>
</evidence>
<evidence type="ECO:0000256" key="1">
    <source>
        <dbReference type="ARBA" id="ARBA00004651"/>
    </source>
</evidence>
<keyword evidence="7 10" id="KW-0472">Membrane</keyword>
<evidence type="ECO:0000256" key="8">
    <source>
        <dbReference type="ARBA" id="ARBA00023170"/>
    </source>
</evidence>
<evidence type="ECO:0000256" key="4">
    <source>
        <dbReference type="ARBA" id="ARBA00022692"/>
    </source>
</evidence>
<organism evidence="11 12">
    <name type="scientific">Vanessa tameamea</name>
    <name type="common">Kamehameha butterfly</name>
    <dbReference type="NCBI Taxonomy" id="334116"/>
    <lineage>
        <taxon>Eukaryota</taxon>
        <taxon>Metazoa</taxon>
        <taxon>Ecdysozoa</taxon>
        <taxon>Arthropoda</taxon>
        <taxon>Hexapoda</taxon>
        <taxon>Insecta</taxon>
        <taxon>Pterygota</taxon>
        <taxon>Neoptera</taxon>
        <taxon>Endopterygota</taxon>
        <taxon>Lepidoptera</taxon>
        <taxon>Glossata</taxon>
        <taxon>Ditrysia</taxon>
        <taxon>Papilionoidea</taxon>
        <taxon>Nymphalidae</taxon>
        <taxon>Nymphalinae</taxon>
        <taxon>Vanessa</taxon>
    </lineage>
</organism>
<reference evidence="12" key="1">
    <citation type="submission" date="2025-08" db="UniProtKB">
        <authorList>
            <consortium name="RefSeq"/>
        </authorList>
    </citation>
    <scope>IDENTIFICATION</scope>
    <source>
        <tissue evidence="12">Whole body</tissue>
    </source>
</reference>
<evidence type="ECO:0000256" key="9">
    <source>
        <dbReference type="ARBA" id="ARBA00023224"/>
    </source>
</evidence>
<comment type="similarity">
    <text evidence="10">Belongs to the insect chemoreceptor superfamily. Heteromeric odorant receptor channel (TC 1.A.69) family.</text>
</comment>
<comment type="caution">
    <text evidence="10">Lacks conserved residue(s) required for the propagation of feature annotation.</text>
</comment>
<protein>
    <recommendedName>
        <fullName evidence="10">Odorant receptor</fullName>
    </recommendedName>
</protein>
<evidence type="ECO:0000256" key="6">
    <source>
        <dbReference type="ARBA" id="ARBA00022989"/>
    </source>
</evidence>
<dbReference type="GeneID" id="113391728"/>
<keyword evidence="11" id="KW-1185">Reference proteome</keyword>
<dbReference type="Proteomes" id="UP001652626">
    <property type="component" value="Chromosome 30"/>
</dbReference>
<evidence type="ECO:0000256" key="3">
    <source>
        <dbReference type="ARBA" id="ARBA00022606"/>
    </source>
</evidence>
<evidence type="ECO:0000256" key="2">
    <source>
        <dbReference type="ARBA" id="ARBA00022475"/>
    </source>
</evidence>
<evidence type="ECO:0000313" key="11">
    <source>
        <dbReference type="Proteomes" id="UP001652626"/>
    </source>
</evidence>
<dbReference type="OMA" id="LCINHAC"/>
<proteinExistence type="inferred from homology"/>
<dbReference type="GO" id="GO:0005549">
    <property type="term" value="F:odorant binding"/>
    <property type="evidence" value="ECO:0007669"/>
    <property type="project" value="InterPro"/>
</dbReference>
<feature type="transmembrane region" description="Helical" evidence="10">
    <location>
        <begin position="295"/>
        <end position="314"/>
    </location>
</feature>
<keyword evidence="2" id="KW-1003">Cell membrane</keyword>
<dbReference type="RefSeq" id="XP_026483573.2">
    <property type="nucleotide sequence ID" value="XM_026627788.2"/>
</dbReference>
<dbReference type="Pfam" id="PF02949">
    <property type="entry name" value="7tm_6"/>
    <property type="match status" value="1"/>
</dbReference>
<feature type="transmembrane region" description="Helical" evidence="10">
    <location>
        <begin position="34"/>
        <end position="55"/>
    </location>
</feature>
<keyword evidence="9 10" id="KW-0807">Transducer</keyword>
<evidence type="ECO:0000256" key="5">
    <source>
        <dbReference type="ARBA" id="ARBA00022725"/>
    </source>
</evidence>
<dbReference type="InterPro" id="IPR004117">
    <property type="entry name" value="7tm6_olfct_rcpt"/>
</dbReference>
<feature type="transmembrane region" description="Helical" evidence="10">
    <location>
        <begin position="134"/>
        <end position="158"/>
    </location>
</feature>
<dbReference type="PANTHER" id="PTHR21137">
    <property type="entry name" value="ODORANT RECEPTOR"/>
    <property type="match status" value="1"/>
</dbReference>
<evidence type="ECO:0000256" key="10">
    <source>
        <dbReference type="RuleBase" id="RU351113"/>
    </source>
</evidence>
<sequence length="390" mass="45157">MPDYTTFVDTYKIIPFVMGVGLIYPNPKTETRRLVGILLVLISVVPFSIMIFIDIYDCWKRRDIINIIRHTTVVGPFLGGIFKMFIMYYKKTPAKGLVDEIDNDYASYNSLPSSYKSIINKSISNNLLYSEKCWAVTVITCVMTFPFMAVTLNIYNFLFKSEPTKHMVHDLIIPFMEPEARFDSPTFEVMFVYMLYACLLYVINFTGYDGFFGLCINHACLKMELYCKAVEDALRAATEMDIHDRIVDVIREQNKLKRYVDLVQATFNIWLGIILIATMIQIGTCMYHITEGYGLDLRYIIFMTGTVIHIYLPCRYSAKLKHMSMETATLIYCSGWETIPSNRIRKTLLFMIARGQIPIEITAFNILIFDMDLFVTILNSSYSMYTLLRS</sequence>
<dbReference type="OrthoDB" id="7249131at2759"/>
<gene>
    <name evidence="12" type="primary">LOC113391728</name>
</gene>
<keyword evidence="8 10" id="KW-0675">Receptor</keyword>
<feature type="transmembrane region" description="Helical" evidence="10">
    <location>
        <begin position="267"/>
        <end position="289"/>
    </location>
</feature>
<keyword evidence="6 10" id="KW-1133">Transmembrane helix</keyword>
<keyword evidence="5 10" id="KW-0552">Olfaction</keyword>